<dbReference type="Pfam" id="PF07730">
    <property type="entry name" value="HisKA_3"/>
    <property type="match status" value="1"/>
</dbReference>
<dbReference type="SUPFAM" id="SSF55874">
    <property type="entry name" value="ATPase domain of HSP90 chaperone/DNA topoisomerase II/histidine kinase"/>
    <property type="match status" value="1"/>
</dbReference>
<sequence length="429" mass="45393">MSAVLGQRSLGHAPGRSAQAADAGLAALLVIVLLPVSARTLWGSSWPTALQGLGVGALVVGHGAVGVRRLVPRAAFATGAVLVAFLVATPPLDPGEGSGAFSAILVPSVLVYPVLLYTVGAWCSHRTSMWALALSVAGGGLVVARLWGSDYLTVAQPGLASDEDPVRSWPLFLLLGLLVVVILPWCAGRYRRLRVLYVLELEERARRDDAERRAQARRAVEEDRRRIAREMHDVVAHSLSIMVSQAEGGRAMAAKDPAVAAPVLDTIAQAGREAMHDMGSVLRVLDPPEDGGSRPVADPQPGLADLPALVSQVRRSGLDVVLEETGTRRRLSAAAELAAYRFTQEALTNVLKHAGPQPGAHVALRWRARSLELLVTNDVDPERRPAGGSGRGLRGMQERLAAIGGSVRVTDSADAFVVRALVPVAAKDR</sequence>
<dbReference type="InterPro" id="IPR050482">
    <property type="entry name" value="Sensor_HK_TwoCompSys"/>
</dbReference>
<feature type="transmembrane region" description="Helical" evidence="9">
    <location>
        <begin position="74"/>
        <end position="92"/>
    </location>
</feature>
<dbReference type="OrthoDB" id="227596at2"/>
<protein>
    <recommendedName>
        <fullName evidence="2">histidine kinase</fullName>
        <ecNumber evidence="2">2.7.13.3</ecNumber>
    </recommendedName>
</protein>
<dbReference type="AlphaFoldDB" id="A0A1I1JKM6"/>
<feature type="transmembrane region" description="Helical" evidence="9">
    <location>
        <begin position="129"/>
        <end position="148"/>
    </location>
</feature>
<evidence type="ECO:0000313" key="11">
    <source>
        <dbReference type="EMBL" id="SFC49104.1"/>
    </source>
</evidence>
<dbReference type="PANTHER" id="PTHR24421:SF10">
    <property type="entry name" value="NITRATE_NITRITE SENSOR PROTEIN NARQ"/>
    <property type="match status" value="1"/>
</dbReference>
<keyword evidence="12" id="KW-1185">Reference proteome</keyword>
<dbReference type="InterPro" id="IPR011712">
    <property type="entry name" value="Sig_transdc_His_kin_sub3_dim/P"/>
</dbReference>
<keyword evidence="9" id="KW-0812">Transmembrane</keyword>
<gene>
    <name evidence="11" type="ORF">SAMN04487968_10751</name>
</gene>
<feature type="transmembrane region" description="Helical" evidence="9">
    <location>
        <begin position="98"/>
        <end position="117"/>
    </location>
</feature>
<evidence type="ECO:0000256" key="7">
    <source>
        <dbReference type="ARBA" id="ARBA00022840"/>
    </source>
</evidence>
<dbReference type="GO" id="GO:0016020">
    <property type="term" value="C:membrane"/>
    <property type="evidence" value="ECO:0007669"/>
    <property type="project" value="InterPro"/>
</dbReference>
<dbReference type="RefSeq" id="WP_091123484.1">
    <property type="nucleotide sequence ID" value="NZ_FOLB01000007.1"/>
</dbReference>
<dbReference type="GO" id="GO:0046983">
    <property type="term" value="F:protein dimerization activity"/>
    <property type="evidence" value="ECO:0007669"/>
    <property type="project" value="InterPro"/>
</dbReference>
<evidence type="ECO:0000313" key="12">
    <source>
        <dbReference type="Proteomes" id="UP000198832"/>
    </source>
</evidence>
<evidence type="ECO:0000256" key="2">
    <source>
        <dbReference type="ARBA" id="ARBA00012438"/>
    </source>
</evidence>
<reference evidence="11 12" key="1">
    <citation type="submission" date="2016-10" db="EMBL/GenBank/DDBJ databases">
        <authorList>
            <person name="de Groot N.N."/>
        </authorList>
    </citation>
    <scope>NUCLEOTIDE SEQUENCE [LARGE SCALE GENOMIC DNA]</scope>
    <source>
        <strain evidence="11 12">CGMCC 1.7056</strain>
    </source>
</reference>
<keyword evidence="5" id="KW-0547">Nucleotide-binding</keyword>
<feature type="domain" description="Signal transduction histidine kinase subgroup 3 dimerisation and phosphoacceptor" evidence="10">
    <location>
        <begin position="224"/>
        <end position="289"/>
    </location>
</feature>
<dbReference type="CDD" id="cd16917">
    <property type="entry name" value="HATPase_UhpB-NarQ-NarX-like"/>
    <property type="match status" value="1"/>
</dbReference>
<keyword evidence="3" id="KW-0597">Phosphoprotein</keyword>
<dbReference type="InterPro" id="IPR036890">
    <property type="entry name" value="HATPase_C_sf"/>
</dbReference>
<proteinExistence type="predicted"/>
<dbReference type="Gene3D" id="1.20.5.1930">
    <property type="match status" value="1"/>
</dbReference>
<keyword evidence="8" id="KW-0902">Two-component regulatory system</keyword>
<evidence type="ECO:0000256" key="3">
    <source>
        <dbReference type="ARBA" id="ARBA00022553"/>
    </source>
</evidence>
<evidence type="ECO:0000256" key="5">
    <source>
        <dbReference type="ARBA" id="ARBA00022741"/>
    </source>
</evidence>
<dbReference type="Proteomes" id="UP000198832">
    <property type="component" value="Unassembled WGS sequence"/>
</dbReference>
<evidence type="ECO:0000256" key="4">
    <source>
        <dbReference type="ARBA" id="ARBA00022679"/>
    </source>
</evidence>
<organism evidence="11 12">
    <name type="scientific">Nocardioides terrae</name>
    <dbReference type="NCBI Taxonomy" id="574651"/>
    <lineage>
        <taxon>Bacteria</taxon>
        <taxon>Bacillati</taxon>
        <taxon>Actinomycetota</taxon>
        <taxon>Actinomycetes</taxon>
        <taxon>Propionibacteriales</taxon>
        <taxon>Nocardioidaceae</taxon>
        <taxon>Nocardioides</taxon>
    </lineage>
</organism>
<evidence type="ECO:0000256" key="1">
    <source>
        <dbReference type="ARBA" id="ARBA00000085"/>
    </source>
</evidence>
<name>A0A1I1JKM6_9ACTN</name>
<keyword evidence="9" id="KW-1133">Transmembrane helix</keyword>
<dbReference type="PANTHER" id="PTHR24421">
    <property type="entry name" value="NITRATE/NITRITE SENSOR PROTEIN NARX-RELATED"/>
    <property type="match status" value="1"/>
</dbReference>
<evidence type="ECO:0000256" key="8">
    <source>
        <dbReference type="ARBA" id="ARBA00023012"/>
    </source>
</evidence>
<feature type="transmembrane region" description="Helical" evidence="9">
    <location>
        <begin position="48"/>
        <end position="67"/>
    </location>
</feature>
<keyword evidence="6 11" id="KW-0418">Kinase</keyword>
<keyword evidence="9" id="KW-0472">Membrane</keyword>
<evidence type="ECO:0000259" key="10">
    <source>
        <dbReference type="Pfam" id="PF07730"/>
    </source>
</evidence>
<dbReference type="Gene3D" id="3.30.565.10">
    <property type="entry name" value="Histidine kinase-like ATPase, C-terminal domain"/>
    <property type="match status" value="1"/>
</dbReference>
<keyword evidence="4" id="KW-0808">Transferase</keyword>
<evidence type="ECO:0000256" key="6">
    <source>
        <dbReference type="ARBA" id="ARBA00022777"/>
    </source>
</evidence>
<dbReference type="EMBL" id="FOLB01000007">
    <property type="protein sequence ID" value="SFC49104.1"/>
    <property type="molecule type" value="Genomic_DNA"/>
</dbReference>
<dbReference type="STRING" id="574651.SAMN04487968_10751"/>
<dbReference type="EC" id="2.7.13.3" evidence="2"/>
<dbReference type="GO" id="GO:0000155">
    <property type="term" value="F:phosphorelay sensor kinase activity"/>
    <property type="evidence" value="ECO:0007669"/>
    <property type="project" value="InterPro"/>
</dbReference>
<accession>A0A1I1JKM6</accession>
<feature type="transmembrane region" description="Helical" evidence="9">
    <location>
        <begin position="168"/>
        <end position="187"/>
    </location>
</feature>
<comment type="catalytic activity">
    <reaction evidence="1">
        <text>ATP + protein L-histidine = ADP + protein N-phospho-L-histidine.</text>
        <dbReference type="EC" id="2.7.13.3"/>
    </reaction>
</comment>
<dbReference type="GO" id="GO:0005524">
    <property type="term" value="F:ATP binding"/>
    <property type="evidence" value="ECO:0007669"/>
    <property type="project" value="UniProtKB-KW"/>
</dbReference>
<keyword evidence="7" id="KW-0067">ATP-binding</keyword>
<evidence type="ECO:0000256" key="9">
    <source>
        <dbReference type="SAM" id="Phobius"/>
    </source>
</evidence>